<name>A0A6J6CQY2_9ZZZZ</name>
<organism evidence="2">
    <name type="scientific">freshwater metagenome</name>
    <dbReference type="NCBI Taxonomy" id="449393"/>
    <lineage>
        <taxon>unclassified sequences</taxon>
        <taxon>metagenomes</taxon>
        <taxon>ecological metagenomes</taxon>
    </lineage>
</organism>
<dbReference type="InterPro" id="IPR008136">
    <property type="entry name" value="CinA_C"/>
</dbReference>
<accession>A0A6J6CQY2</accession>
<dbReference type="Pfam" id="PF02464">
    <property type="entry name" value="CinA"/>
    <property type="match status" value="1"/>
</dbReference>
<reference evidence="2" key="1">
    <citation type="submission" date="2020-05" db="EMBL/GenBank/DDBJ databases">
        <authorList>
            <person name="Chiriac C."/>
            <person name="Salcher M."/>
            <person name="Ghai R."/>
            <person name="Kavagutti S V."/>
        </authorList>
    </citation>
    <scope>NUCLEOTIDE SEQUENCE</scope>
</reference>
<evidence type="ECO:0000313" key="2">
    <source>
        <dbReference type="EMBL" id="CAB4552819.1"/>
    </source>
</evidence>
<dbReference type="InterPro" id="IPR036653">
    <property type="entry name" value="CinA-like_C"/>
</dbReference>
<evidence type="ECO:0000259" key="1">
    <source>
        <dbReference type="Pfam" id="PF02464"/>
    </source>
</evidence>
<protein>
    <submittedName>
        <fullName evidence="2">Unannotated protein</fullName>
    </submittedName>
</protein>
<feature type="domain" description="CinA C-terminal" evidence="1">
    <location>
        <begin position="13"/>
        <end position="160"/>
    </location>
</feature>
<sequence length="166" mass="16978">MPRHRKPKSVADAAEVVELLAHTGLTVAVAESLTGGLLCAALTEVPGASHVVRGGVTVYSTDAKHDVLGVPLAVLDNSGAVSAETAAAMADRVREMFGADIGVSTTGVAGPDIQEGKPVGMVFIGLVGPDAAVVNEYSFSGSRAQIRKQTLETAWGLLLEAVTQTD</sequence>
<dbReference type="EMBL" id="CAEZTD010000007">
    <property type="protein sequence ID" value="CAB4552819.1"/>
    <property type="molecule type" value="Genomic_DNA"/>
</dbReference>
<dbReference type="AlphaFoldDB" id="A0A6J6CQY2"/>
<dbReference type="NCBIfam" id="TIGR00199">
    <property type="entry name" value="PncC_domain"/>
    <property type="match status" value="1"/>
</dbReference>
<proteinExistence type="predicted"/>
<gene>
    <name evidence="2" type="ORF">UFOPK1591_00164</name>
</gene>
<dbReference type="SUPFAM" id="SSF142433">
    <property type="entry name" value="CinA-like"/>
    <property type="match status" value="1"/>
</dbReference>
<dbReference type="Gene3D" id="3.90.950.20">
    <property type="entry name" value="CinA-like"/>
    <property type="match status" value="1"/>
</dbReference>